<dbReference type="InterPro" id="IPR052733">
    <property type="entry name" value="Chloroplast_QOR"/>
</dbReference>
<reference evidence="2 3" key="1">
    <citation type="submission" date="2024-03" db="EMBL/GenBank/DDBJ databases">
        <title>The Acrasis kona genome and developmental transcriptomes reveal deep origins of eukaryotic multicellular pathways.</title>
        <authorList>
            <person name="Sheikh S."/>
            <person name="Fu C.-J."/>
            <person name="Brown M.W."/>
            <person name="Baldauf S.L."/>
        </authorList>
    </citation>
    <scope>NUCLEOTIDE SEQUENCE [LARGE SCALE GENOMIC DNA]</scope>
    <source>
        <strain evidence="2 3">ATCC MYA-3509</strain>
    </source>
</reference>
<dbReference type="InterPro" id="IPR036291">
    <property type="entry name" value="NAD(P)-bd_dom_sf"/>
</dbReference>
<dbReference type="SUPFAM" id="SSF50129">
    <property type="entry name" value="GroES-like"/>
    <property type="match status" value="1"/>
</dbReference>
<dbReference type="Gene3D" id="3.40.50.720">
    <property type="entry name" value="NAD(P)-binding Rossmann-like Domain"/>
    <property type="match status" value="1"/>
</dbReference>
<dbReference type="PANTHER" id="PTHR44013:SF1">
    <property type="entry name" value="ZINC-TYPE ALCOHOL DEHYDROGENASE-LIKE PROTEIN C16A3.02C"/>
    <property type="match status" value="1"/>
</dbReference>
<proteinExistence type="predicted"/>
<gene>
    <name evidence="2" type="ORF">AKO1_007153</name>
</gene>
<dbReference type="Pfam" id="PF08240">
    <property type="entry name" value="ADH_N"/>
    <property type="match status" value="1"/>
</dbReference>
<feature type="domain" description="Enoyl reductase (ER)" evidence="1">
    <location>
        <begin position="11"/>
        <end position="349"/>
    </location>
</feature>
<dbReference type="InterPro" id="IPR013154">
    <property type="entry name" value="ADH-like_N"/>
</dbReference>
<keyword evidence="3" id="KW-1185">Reference proteome</keyword>
<name>A0AAW2YTH3_9EUKA</name>
<evidence type="ECO:0000259" key="1">
    <source>
        <dbReference type="SMART" id="SM00829"/>
    </source>
</evidence>
<dbReference type="InterPro" id="IPR020843">
    <property type="entry name" value="ER"/>
</dbReference>
<evidence type="ECO:0000313" key="2">
    <source>
        <dbReference type="EMBL" id="KAL0480268.1"/>
    </source>
</evidence>
<dbReference type="AlphaFoldDB" id="A0AAW2YTH3"/>
<comment type="caution">
    <text evidence="2">The sequence shown here is derived from an EMBL/GenBank/DDBJ whole genome shotgun (WGS) entry which is preliminary data.</text>
</comment>
<dbReference type="CDD" id="cd05289">
    <property type="entry name" value="MDR_like_2"/>
    <property type="match status" value="1"/>
</dbReference>
<dbReference type="PANTHER" id="PTHR44013">
    <property type="entry name" value="ZINC-TYPE ALCOHOL DEHYDROGENASE-LIKE PROTEIN C16A3.02C"/>
    <property type="match status" value="1"/>
</dbReference>
<dbReference type="SMART" id="SM00829">
    <property type="entry name" value="PKS_ER"/>
    <property type="match status" value="1"/>
</dbReference>
<protein>
    <submittedName>
        <fullName evidence="2">Oxoene reductase</fullName>
    </submittedName>
</protein>
<accession>A0AAW2YTH3</accession>
<dbReference type="Gene3D" id="3.90.180.10">
    <property type="entry name" value="Medium-chain alcohol dehydrogenases, catalytic domain"/>
    <property type="match status" value="1"/>
</dbReference>
<organism evidence="2 3">
    <name type="scientific">Acrasis kona</name>
    <dbReference type="NCBI Taxonomy" id="1008807"/>
    <lineage>
        <taxon>Eukaryota</taxon>
        <taxon>Discoba</taxon>
        <taxon>Heterolobosea</taxon>
        <taxon>Tetramitia</taxon>
        <taxon>Eutetramitia</taxon>
        <taxon>Acrasidae</taxon>
        <taxon>Acrasis</taxon>
    </lineage>
</organism>
<dbReference type="EMBL" id="JAOPGA020000651">
    <property type="protein sequence ID" value="KAL0480268.1"/>
    <property type="molecule type" value="Genomic_DNA"/>
</dbReference>
<dbReference type="InterPro" id="IPR011032">
    <property type="entry name" value="GroES-like_sf"/>
</dbReference>
<dbReference type="GO" id="GO:0016491">
    <property type="term" value="F:oxidoreductase activity"/>
    <property type="evidence" value="ECO:0007669"/>
    <property type="project" value="InterPro"/>
</dbReference>
<dbReference type="Proteomes" id="UP001431209">
    <property type="component" value="Unassembled WGS sequence"/>
</dbReference>
<evidence type="ECO:0000313" key="3">
    <source>
        <dbReference type="Proteomes" id="UP001431209"/>
    </source>
</evidence>
<sequence length="354" mass="38965">MKAVVMKRYGTSDSALEFVEDHPIPEVEADKILIKLKYASVNPVDWKIRDGIMRPFFPPKFPYILGRDGSGIVTQVGNKIKNFKEGDEVVGTFSENGGYAQYVACKENDICIKPKELTWDVAASFPLVALTVYQMFQTSKIFAEALQKRQTNLLPEKRVLIVGASGGTGSLAVLLAKHYFGSYVYAVCGTSNIDYVKSLGADVVIDYKNDDFANVIPTFESEQGRPIAPYIDLALDCAGGADADAISLMDNTGTFSTIAPPKNANTLFGATSLVGGFAMNKFKQYTGYGPSVNFVMMKSNGEQLDHICKWMVEQNLSEKINIEQTFKLDDTKVAHKTSEEGRTRGKILLEIPDK</sequence>
<dbReference type="Pfam" id="PF13602">
    <property type="entry name" value="ADH_zinc_N_2"/>
    <property type="match status" value="1"/>
</dbReference>
<dbReference type="SUPFAM" id="SSF51735">
    <property type="entry name" value="NAD(P)-binding Rossmann-fold domains"/>
    <property type="match status" value="1"/>
</dbReference>